<accession>A0ABD0J5B7</accession>
<dbReference type="Pfam" id="PF05729">
    <property type="entry name" value="NACHT"/>
    <property type="match status" value="1"/>
</dbReference>
<evidence type="ECO:0000259" key="6">
    <source>
        <dbReference type="Pfam" id="PF25469"/>
    </source>
</evidence>
<feature type="compositionally biased region" description="Basic and acidic residues" evidence="4">
    <location>
        <begin position="1721"/>
        <end position="1740"/>
    </location>
</feature>
<evidence type="ECO:0000259" key="5">
    <source>
        <dbReference type="Pfam" id="PF05729"/>
    </source>
</evidence>
<comment type="caution">
    <text evidence="7">The sequence shown here is derived from an EMBL/GenBank/DDBJ whole genome shotgun (WGS) entry which is preliminary data.</text>
</comment>
<dbReference type="InterPro" id="IPR001680">
    <property type="entry name" value="WD40_rpt"/>
</dbReference>
<feature type="domain" description="NWD1/2-like winged helix-turn-helix" evidence="6">
    <location>
        <begin position="910"/>
        <end position="1015"/>
    </location>
</feature>
<feature type="compositionally biased region" description="Low complexity" evidence="4">
    <location>
        <begin position="356"/>
        <end position="370"/>
    </location>
</feature>
<feature type="compositionally biased region" description="Polar residues" evidence="4">
    <location>
        <begin position="393"/>
        <end position="404"/>
    </location>
</feature>
<dbReference type="PROSITE" id="PS50082">
    <property type="entry name" value="WD_REPEATS_2"/>
    <property type="match status" value="1"/>
</dbReference>
<dbReference type="PROSITE" id="PS00678">
    <property type="entry name" value="WD_REPEATS_1"/>
    <property type="match status" value="1"/>
</dbReference>
<dbReference type="InterPro" id="IPR015943">
    <property type="entry name" value="WD40/YVTN_repeat-like_dom_sf"/>
</dbReference>
<feature type="compositionally biased region" description="Basic and acidic residues" evidence="4">
    <location>
        <begin position="405"/>
        <end position="416"/>
    </location>
</feature>
<sequence>MAEDGRKRSTTLPPLDSEPSFLRSPRKGATNTSFPEEQHHEGGKKYKKVSVDVDRKIVHHLRRDLAKRIEKRLHQLYDPNFADVEDAYDDDEHGPTQSRKQSLHERKTTIFNKYSETGDKIPDDKPQKGSSQPASRRASHAKSRAQAGGAPLVNGHSKHPTKSPRTEALGSQSDETFGKGTPLPQIRKDSGGGEPRKPSLKERRKVSMSEPPAVNGDSGRASASEDTVTDRTVLLEHVFPQLKTFCLLHGRDLQVHDLHWGVKDAVSDDHRVPEVISRVISKCQESNMGINMLMILGEKCGPFLLPVEIPAEEFEMFVLLGKRFREKQMRFIRQSIADIEATRAERERLRQQEMETASIATTETTATADAGNMRSESIVSHREDGEDEAESTAGDSSPRKFNSNENRKEQAAIRALKDSESDIPDVAALEKWYGLDENSNPPVFRLLNISTEFKDILRSDGRKRESAKISWLSAVQRMQKVFQTFASEVARSPAERKRYFTSLLEMEIDHAMESEYVTSHTLCIMRTFNDAKSHVNDMAAEDYLDLTGNKTRSLDASAAKRIEILRDEVVFRRIPQSSIAEFTLAWDPQGIRPNGLRDHVVYLERMSKQVMETAKRRLSETLEDSDDNSWQSQLFPRGDATCPFLSRESTVAFWIKKFHGRKDILTLIKSYIRSATRLPLVLHGKTGSGKSAIISKCAKEINRWYRGSDQDIRVLVRIIGATEESSNVRTLLRSLCLQMCHVFGNNPQEVPLDYKGLVNDFEHRMRQATEDTPLVFLLDGVDCLSEEHDGRKMAWVPRELPEHACIVISTLPEERHECMPALKKILAGKDECLLEVPELPQLDAAAIVSHWLHTGNRCLTEEQFDILMDAFSKCPVPLFLKIAYNETLLWKSYTPLEQCKLADGVKKLATIRFGRLERDHGEALVRRALGYITAGRHGVTSNEVQDLLSLDDVVMDEVVNIYRPPRRRLPPLLWARLLEDVNDLLMEYAADNVKTLRWGHSQFHEAARERYLDQRDKAPSYHKAMAEYFMGMWSGKPKPYTGNERGADRLVAEQDFYLEPEDTQHDGSDRVYNLRKINELPYHLLHAQLSAELKREALLNFEWILAKLCGTSLRALLEEYSTVIQVGESPQMNPDDPELKLISDTLHLAGRALLQEPRQLASQLVGRLEGVIARDAPRAPGDPRKYPNLLKLVEAAKESSLPVLIPNVECLTAPGGVLFDLLSGHTDEITAVSLTSDGMRALTSSLDDTIKLWDLRTGRVVKTLEGVGAKVTSLRTAKNNTVIVTVEGAVIRLWSARTGACLMTVDDRPDPAAVCVASEGQILVVMHEGTNTFRAWEMDNLNKLCEVDAPGERGVHKERSLLITATTYNDQVLHAFRSGNTASVQHARSGRILRTLKCHENGSSIAAVAVSREYHVVCCRQQYMQLHEIHVLELFDTKKGAYLRSVRGCVYDRVTELHVNLVGSHALAVCSFEKQQTSDIAIWNLETEDHKHLARHPLVASACACLDFRFCLTAAKGQNSLRIWNLSGKVNQPAPRLKKQLGVSEVLPMQDNPRYVVAKAVNHGPISVWNVAKGKCLQAAVRVERGLTESSDAVVVRNTRLVILTDRGFSSVSEDSRPVFQTVLIYDLKAKRYEKKLTGCYIAPAPSHEYVLLDGDRLMGPSDTRTHLIIWSLVSGHAVQRIKTNFKEMERRKLEAGGVALVDSTANKTPRGSNPGQHMTPWDRRAETKSARKRRLEGEAELERQRMEELKKEKENAIEQFIISGDQKTLVASFYAHHLCVFDIESQKHTQTLENEHSLLLLHVAALTWDGSHLVHANYDERDKVSYVTLWDCGTGEVKRRLKRETDVCALGITNDASRVIIGKAPNQLHIWDPMKSNSLRRARGYDGLRFAVGSKIFMQDDSTRAVVFAGDISLWDLDKGRALAVFTPDTRILCCQAVLNGRLIAFGLYERQELIVLKLSGKNVPPLDDAGGVELFGETTGDTTDEDEDEEAGD</sequence>
<dbReference type="PROSITE" id="PS50294">
    <property type="entry name" value="WD_REPEATS_REGION"/>
    <property type="match status" value="1"/>
</dbReference>
<feature type="compositionally biased region" description="Acidic residues" evidence="4">
    <location>
        <begin position="1984"/>
        <end position="1995"/>
    </location>
</feature>
<keyword evidence="8" id="KW-1185">Reference proteome</keyword>
<feature type="compositionally biased region" description="Polar residues" evidence="4">
    <location>
        <begin position="1704"/>
        <end position="1717"/>
    </location>
</feature>
<evidence type="ECO:0000256" key="4">
    <source>
        <dbReference type="SAM" id="MobiDB-lite"/>
    </source>
</evidence>
<dbReference type="InterPro" id="IPR057588">
    <property type="entry name" value="NWD1/2-like_WH"/>
</dbReference>
<dbReference type="SUPFAM" id="SSF69322">
    <property type="entry name" value="Tricorn protease domain 2"/>
    <property type="match status" value="1"/>
</dbReference>
<dbReference type="Gene3D" id="2.130.10.10">
    <property type="entry name" value="YVTN repeat-like/Quinoprotein amine dehydrogenase"/>
    <property type="match status" value="3"/>
</dbReference>
<dbReference type="Gene3D" id="3.40.50.300">
    <property type="entry name" value="P-loop containing nucleotide triphosphate hydrolases"/>
    <property type="match status" value="1"/>
</dbReference>
<dbReference type="Proteomes" id="UP001519460">
    <property type="component" value="Unassembled WGS sequence"/>
</dbReference>
<feature type="compositionally biased region" description="Basic and acidic residues" evidence="4">
    <location>
        <begin position="186"/>
        <end position="207"/>
    </location>
</feature>
<dbReference type="InterPro" id="IPR007111">
    <property type="entry name" value="NACHT_NTPase"/>
</dbReference>
<dbReference type="SMART" id="SM00320">
    <property type="entry name" value="WD40"/>
    <property type="match status" value="7"/>
</dbReference>
<evidence type="ECO:0000256" key="1">
    <source>
        <dbReference type="ARBA" id="ARBA00022574"/>
    </source>
</evidence>
<dbReference type="Pfam" id="PF00400">
    <property type="entry name" value="WD40"/>
    <property type="match status" value="1"/>
</dbReference>
<dbReference type="InterPro" id="IPR019775">
    <property type="entry name" value="WD40_repeat_CS"/>
</dbReference>
<feature type="region of interest" description="Disordered" evidence="4">
    <location>
        <begin position="1704"/>
        <end position="1740"/>
    </location>
</feature>
<reference evidence="7 8" key="1">
    <citation type="journal article" date="2023" name="Sci. Data">
        <title>Genome assembly of the Korean intertidal mud-creeper Batillaria attramentaria.</title>
        <authorList>
            <person name="Patra A.K."/>
            <person name="Ho P.T."/>
            <person name="Jun S."/>
            <person name="Lee S.J."/>
            <person name="Kim Y."/>
            <person name="Won Y.J."/>
        </authorList>
    </citation>
    <scope>NUCLEOTIDE SEQUENCE [LARGE SCALE GENOMIC DNA]</scope>
    <source>
        <strain evidence="7">Wonlab-2016</strain>
    </source>
</reference>
<feature type="repeat" description="WD" evidence="3">
    <location>
        <begin position="1222"/>
        <end position="1263"/>
    </location>
</feature>
<dbReference type="SUPFAM" id="SSF52540">
    <property type="entry name" value="P-loop containing nucleoside triphosphate hydrolases"/>
    <property type="match status" value="1"/>
</dbReference>
<name>A0ABD0J5B7_9CAEN</name>
<evidence type="ECO:0000313" key="7">
    <source>
        <dbReference type="EMBL" id="KAK7461563.1"/>
    </source>
</evidence>
<organism evidence="7 8">
    <name type="scientific">Batillaria attramentaria</name>
    <dbReference type="NCBI Taxonomy" id="370345"/>
    <lineage>
        <taxon>Eukaryota</taxon>
        <taxon>Metazoa</taxon>
        <taxon>Spiralia</taxon>
        <taxon>Lophotrochozoa</taxon>
        <taxon>Mollusca</taxon>
        <taxon>Gastropoda</taxon>
        <taxon>Caenogastropoda</taxon>
        <taxon>Sorbeoconcha</taxon>
        <taxon>Cerithioidea</taxon>
        <taxon>Batillariidae</taxon>
        <taxon>Batillaria</taxon>
    </lineage>
</organism>
<dbReference type="EMBL" id="JACVVK020000635">
    <property type="protein sequence ID" value="KAK7461563.1"/>
    <property type="molecule type" value="Genomic_DNA"/>
</dbReference>
<gene>
    <name evidence="7" type="ORF">BaRGS_00038680</name>
</gene>
<dbReference type="PANTHER" id="PTHR19871:SF43">
    <property type="entry name" value="SI:CH211-212K18.6"/>
    <property type="match status" value="1"/>
</dbReference>
<feature type="region of interest" description="Disordered" evidence="4">
    <location>
        <begin position="85"/>
        <end position="225"/>
    </location>
</feature>
<proteinExistence type="predicted"/>
<keyword evidence="2" id="KW-0677">Repeat</keyword>
<feature type="region of interest" description="Disordered" evidence="4">
    <location>
        <begin position="350"/>
        <end position="416"/>
    </location>
</feature>
<feature type="compositionally biased region" description="Basic and acidic residues" evidence="4">
    <location>
        <begin position="116"/>
        <end position="127"/>
    </location>
</feature>
<evidence type="ECO:0000256" key="3">
    <source>
        <dbReference type="PROSITE-ProRule" id="PRU00221"/>
    </source>
</evidence>
<dbReference type="SUPFAM" id="SSF82171">
    <property type="entry name" value="DPP6 N-terminal domain-like"/>
    <property type="match status" value="1"/>
</dbReference>
<feature type="region of interest" description="Disordered" evidence="4">
    <location>
        <begin position="1"/>
        <end position="51"/>
    </location>
</feature>
<protein>
    <submittedName>
        <fullName evidence="7">Uncharacterized protein</fullName>
    </submittedName>
</protein>
<evidence type="ECO:0000256" key="2">
    <source>
        <dbReference type="ARBA" id="ARBA00022737"/>
    </source>
</evidence>
<keyword evidence="1 3" id="KW-0853">WD repeat</keyword>
<feature type="domain" description="NACHT" evidence="5">
    <location>
        <begin position="680"/>
        <end position="853"/>
    </location>
</feature>
<dbReference type="Gene3D" id="1.25.40.370">
    <property type="match status" value="1"/>
</dbReference>
<dbReference type="InterPro" id="IPR027417">
    <property type="entry name" value="P-loop_NTPase"/>
</dbReference>
<dbReference type="Pfam" id="PF25469">
    <property type="entry name" value="WHD_NWD1"/>
    <property type="match status" value="1"/>
</dbReference>
<feature type="region of interest" description="Disordered" evidence="4">
    <location>
        <begin position="1972"/>
        <end position="1995"/>
    </location>
</feature>
<feature type="compositionally biased region" description="Basic and acidic residues" evidence="4">
    <location>
        <begin position="36"/>
        <end position="51"/>
    </location>
</feature>
<evidence type="ECO:0000313" key="8">
    <source>
        <dbReference type="Proteomes" id="UP001519460"/>
    </source>
</evidence>
<dbReference type="InterPro" id="IPR052752">
    <property type="entry name" value="NACHT-WD_repeat"/>
</dbReference>
<dbReference type="PANTHER" id="PTHR19871">
    <property type="entry name" value="BETA TRANSDUCIN-RELATED PROTEIN"/>
    <property type="match status" value="1"/>
</dbReference>